<comment type="caution">
    <text evidence="2">The sequence shown here is derived from an EMBL/GenBank/DDBJ whole genome shotgun (WGS) entry which is preliminary data.</text>
</comment>
<protein>
    <submittedName>
        <fullName evidence="2">Uncharacterized protein</fullName>
    </submittedName>
</protein>
<sequence>MGPGVKMQLPEDARRLAFVPPAQSKEPFSSFVIGRQHQLDFWPEVLHPDALSTLSRQHVEVQTWCAQGGRFSFVARNLSEINPVHVIANLEGTALEQPRALAKGEQRHLLHGDRLVMNLGQAHTFWMTFSDLTGRHESQSRQVRGKSAAKEMRTSSRRRRLHTRMRMRTAGGSC</sequence>
<keyword evidence="3" id="KW-1185">Reference proteome</keyword>
<name>A0AA36J0P9_9DINO</name>
<dbReference type="Proteomes" id="UP001178507">
    <property type="component" value="Unassembled WGS sequence"/>
</dbReference>
<evidence type="ECO:0000313" key="3">
    <source>
        <dbReference type="Proteomes" id="UP001178507"/>
    </source>
</evidence>
<evidence type="ECO:0000313" key="2">
    <source>
        <dbReference type="EMBL" id="CAJ1396989.1"/>
    </source>
</evidence>
<dbReference type="AlphaFoldDB" id="A0AA36J0P9"/>
<proteinExistence type="predicted"/>
<organism evidence="2 3">
    <name type="scientific">Effrenium voratum</name>
    <dbReference type="NCBI Taxonomy" id="2562239"/>
    <lineage>
        <taxon>Eukaryota</taxon>
        <taxon>Sar</taxon>
        <taxon>Alveolata</taxon>
        <taxon>Dinophyceae</taxon>
        <taxon>Suessiales</taxon>
        <taxon>Symbiodiniaceae</taxon>
        <taxon>Effrenium</taxon>
    </lineage>
</organism>
<feature type="region of interest" description="Disordered" evidence="1">
    <location>
        <begin position="136"/>
        <end position="158"/>
    </location>
</feature>
<dbReference type="EMBL" id="CAUJNA010003250">
    <property type="protein sequence ID" value="CAJ1396989.1"/>
    <property type="molecule type" value="Genomic_DNA"/>
</dbReference>
<evidence type="ECO:0000256" key="1">
    <source>
        <dbReference type="SAM" id="MobiDB-lite"/>
    </source>
</evidence>
<reference evidence="2" key="1">
    <citation type="submission" date="2023-08" db="EMBL/GenBank/DDBJ databases">
        <authorList>
            <person name="Chen Y."/>
            <person name="Shah S."/>
            <person name="Dougan E. K."/>
            <person name="Thang M."/>
            <person name="Chan C."/>
        </authorList>
    </citation>
    <scope>NUCLEOTIDE SEQUENCE</scope>
</reference>
<gene>
    <name evidence="2" type="ORF">EVOR1521_LOCUS21101</name>
</gene>
<accession>A0AA36J0P9</accession>